<dbReference type="Pfam" id="PF14111">
    <property type="entry name" value="DUF4283"/>
    <property type="match status" value="1"/>
</dbReference>
<evidence type="ECO:0000313" key="3">
    <source>
        <dbReference type="EMBL" id="GKV20013.1"/>
    </source>
</evidence>
<proteinExistence type="predicted"/>
<feature type="domain" description="DUF4283" evidence="2">
    <location>
        <begin position="65"/>
        <end position="154"/>
    </location>
</feature>
<gene>
    <name evidence="3" type="ORF">SLEP1_g30194</name>
</gene>
<reference evidence="3 4" key="1">
    <citation type="journal article" date="2021" name="Commun. Biol.">
        <title>The genome of Shorea leprosula (Dipterocarpaceae) highlights the ecological relevance of drought in aseasonal tropical rainforests.</title>
        <authorList>
            <person name="Ng K.K.S."/>
            <person name="Kobayashi M.J."/>
            <person name="Fawcett J.A."/>
            <person name="Hatakeyama M."/>
            <person name="Paape T."/>
            <person name="Ng C.H."/>
            <person name="Ang C.C."/>
            <person name="Tnah L.H."/>
            <person name="Lee C.T."/>
            <person name="Nishiyama T."/>
            <person name="Sese J."/>
            <person name="O'Brien M.J."/>
            <person name="Copetti D."/>
            <person name="Mohd Noor M.I."/>
            <person name="Ong R.C."/>
            <person name="Putra M."/>
            <person name="Sireger I.Z."/>
            <person name="Indrioko S."/>
            <person name="Kosugi Y."/>
            <person name="Izuno A."/>
            <person name="Isagi Y."/>
            <person name="Lee S.L."/>
            <person name="Shimizu K.K."/>
        </authorList>
    </citation>
    <scope>NUCLEOTIDE SEQUENCE [LARGE SCALE GENOMIC DNA]</scope>
    <source>
        <strain evidence="3">214</strain>
    </source>
</reference>
<dbReference type="AlphaFoldDB" id="A0AAV5K820"/>
<sequence>MPISSSAKVRVVSPTPASPPTTSISWAQAVENDSKKGTLSFHPPEMRDGKLLNKPPKSVQEEGVKSWEDCLVGSFLGGSSPSYGDIVYVVNKVWGRKEKILVTGVGNNTYLFKVPDMCEIWAETRNLILRSKVPRHVNHKSLHLQQWKPNIELTKVKPSKLPI</sequence>
<dbReference type="Proteomes" id="UP001054252">
    <property type="component" value="Unassembled WGS sequence"/>
</dbReference>
<dbReference type="InterPro" id="IPR025558">
    <property type="entry name" value="DUF4283"/>
</dbReference>
<feature type="region of interest" description="Disordered" evidence="1">
    <location>
        <begin position="1"/>
        <end position="58"/>
    </location>
</feature>
<comment type="caution">
    <text evidence="3">The sequence shown here is derived from an EMBL/GenBank/DDBJ whole genome shotgun (WGS) entry which is preliminary data.</text>
</comment>
<dbReference type="EMBL" id="BPVZ01000054">
    <property type="protein sequence ID" value="GKV20013.1"/>
    <property type="molecule type" value="Genomic_DNA"/>
</dbReference>
<keyword evidence="4" id="KW-1185">Reference proteome</keyword>
<evidence type="ECO:0000256" key="1">
    <source>
        <dbReference type="SAM" id="MobiDB-lite"/>
    </source>
</evidence>
<accession>A0AAV5K820</accession>
<organism evidence="3 4">
    <name type="scientific">Rubroshorea leprosula</name>
    <dbReference type="NCBI Taxonomy" id="152421"/>
    <lineage>
        <taxon>Eukaryota</taxon>
        <taxon>Viridiplantae</taxon>
        <taxon>Streptophyta</taxon>
        <taxon>Embryophyta</taxon>
        <taxon>Tracheophyta</taxon>
        <taxon>Spermatophyta</taxon>
        <taxon>Magnoliopsida</taxon>
        <taxon>eudicotyledons</taxon>
        <taxon>Gunneridae</taxon>
        <taxon>Pentapetalae</taxon>
        <taxon>rosids</taxon>
        <taxon>malvids</taxon>
        <taxon>Malvales</taxon>
        <taxon>Dipterocarpaceae</taxon>
        <taxon>Rubroshorea</taxon>
    </lineage>
</organism>
<protein>
    <recommendedName>
        <fullName evidence="2">DUF4283 domain-containing protein</fullName>
    </recommendedName>
</protein>
<name>A0AAV5K820_9ROSI</name>
<evidence type="ECO:0000259" key="2">
    <source>
        <dbReference type="Pfam" id="PF14111"/>
    </source>
</evidence>
<evidence type="ECO:0000313" key="4">
    <source>
        <dbReference type="Proteomes" id="UP001054252"/>
    </source>
</evidence>